<dbReference type="Gene3D" id="3.90.470.20">
    <property type="entry name" value="4'-phosphopantetheinyl transferase domain"/>
    <property type="match status" value="1"/>
</dbReference>
<proteinExistence type="predicted"/>
<feature type="domain" description="4'-phosphopantetheinyl transferase" evidence="2">
    <location>
        <begin position="90"/>
        <end position="147"/>
    </location>
</feature>
<keyword evidence="4" id="KW-1185">Reference proteome</keyword>
<dbReference type="RefSeq" id="WP_036790915.1">
    <property type="nucleotide sequence ID" value="NZ_JQZV01000013.1"/>
</dbReference>
<protein>
    <recommendedName>
        <fullName evidence="2">4'-phosphopantetheinyl transferase domain-containing protein</fullName>
    </recommendedName>
</protein>
<dbReference type="SUPFAM" id="SSF56214">
    <property type="entry name" value="4'-phosphopantetheinyl transferase"/>
    <property type="match status" value="1"/>
</dbReference>
<dbReference type="EMBL" id="JQZV01000013">
    <property type="protein sequence ID" value="KGN91643.1"/>
    <property type="molecule type" value="Genomic_DNA"/>
</dbReference>
<dbReference type="InterPro" id="IPR008278">
    <property type="entry name" value="4-PPantetheinyl_Trfase_dom"/>
</dbReference>
<accession>A0ABR4XIW8</accession>
<name>A0ABR4XIW8_9PORP</name>
<keyword evidence="1" id="KW-0808">Transferase</keyword>
<sequence>MWNSPEEKERRIFITKILDESLGERREWQAFRHRTAQQLLRYAFPGLTERYAHLESGRPFVPEMPECRISVSHSLHHVAVAVSFTGPVSGIDIEDNPERAERLAEKFVHEQEYAFIEEGKLSFGILWSAKEAVYKYVSHRGLTEFKSRIILQRVLSAAPLRLLFFAYTSAEEPPLPVEATAIPLDNGVLVWADKPESASPGIVQVPFETISSITV</sequence>
<gene>
    <name evidence="3" type="ORF">HQ43_05925</name>
</gene>
<evidence type="ECO:0000259" key="2">
    <source>
        <dbReference type="Pfam" id="PF01648"/>
    </source>
</evidence>
<dbReference type="Pfam" id="PF01648">
    <property type="entry name" value="ACPS"/>
    <property type="match status" value="1"/>
</dbReference>
<evidence type="ECO:0000313" key="3">
    <source>
        <dbReference type="EMBL" id="KGN91643.1"/>
    </source>
</evidence>
<evidence type="ECO:0000313" key="4">
    <source>
        <dbReference type="Proteomes" id="UP000030101"/>
    </source>
</evidence>
<comment type="caution">
    <text evidence="3">The sequence shown here is derived from an EMBL/GenBank/DDBJ whole genome shotgun (WGS) entry which is preliminary data.</text>
</comment>
<reference evidence="3 4" key="1">
    <citation type="submission" date="2014-08" db="EMBL/GenBank/DDBJ databases">
        <title>Porphyromonas canoris strain:OH2762 Genome sequencing.</title>
        <authorList>
            <person name="Wallis C."/>
            <person name="Deusch O."/>
            <person name="O'Flynn C."/>
            <person name="Davis I."/>
            <person name="Jospin G."/>
            <person name="Darling A.E."/>
            <person name="Coil D.A."/>
            <person name="Alexiev A."/>
            <person name="Horsfall A."/>
            <person name="Kirkwood N."/>
            <person name="Harris S."/>
            <person name="Eisen J.A."/>
        </authorList>
    </citation>
    <scope>NUCLEOTIDE SEQUENCE [LARGE SCALE GENOMIC DNA]</scope>
    <source>
        <strain evidence="4">COT-108 OH2762</strain>
    </source>
</reference>
<dbReference type="InterPro" id="IPR037143">
    <property type="entry name" value="4-PPantetheinyl_Trfase_dom_sf"/>
</dbReference>
<organism evidence="3 4">
    <name type="scientific">Porphyromonas canoris</name>
    <dbReference type="NCBI Taxonomy" id="36875"/>
    <lineage>
        <taxon>Bacteria</taxon>
        <taxon>Pseudomonadati</taxon>
        <taxon>Bacteroidota</taxon>
        <taxon>Bacteroidia</taxon>
        <taxon>Bacteroidales</taxon>
        <taxon>Porphyromonadaceae</taxon>
        <taxon>Porphyromonas</taxon>
    </lineage>
</organism>
<evidence type="ECO:0000256" key="1">
    <source>
        <dbReference type="ARBA" id="ARBA00022679"/>
    </source>
</evidence>
<dbReference type="Proteomes" id="UP000030101">
    <property type="component" value="Unassembled WGS sequence"/>
</dbReference>